<keyword evidence="2" id="KW-1185">Reference proteome</keyword>
<dbReference type="EMBL" id="LAVV01002677">
    <property type="protein sequence ID" value="KNZ62660.1"/>
    <property type="molecule type" value="Genomic_DNA"/>
</dbReference>
<gene>
    <name evidence="1" type="ORF">VP01_1240g6</name>
</gene>
<organism evidence="1 2">
    <name type="scientific">Puccinia sorghi</name>
    <dbReference type="NCBI Taxonomy" id="27349"/>
    <lineage>
        <taxon>Eukaryota</taxon>
        <taxon>Fungi</taxon>
        <taxon>Dikarya</taxon>
        <taxon>Basidiomycota</taxon>
        <taxon>Pucciniomycotina</taxon>
        <taxon>Pucciniomycetes</taxon>
        <taxon>Pucciniales</taxon>
        <taxon>Pucciniaceae</taxon>
        <taxon>Puccinia</taxon>
    </lineage>
</organism>
<reference evidence="1 2" key="1">
    <citation type="submission" date="2015-08" db="EMBL/GenBank/DDBJ databases">
        <title>Next Generation Sequencing and Analysis of the Genome of Puccinia sorghi L Schw, the Causal Agent of Maize Common Rust.</title>
        <authorList>
            <person name="Rochi L."/>
            <person name="Burguener G."/>
            <person name="Darino M."/>
            <person name="Turjanski A."/>
            <person name="Kreff E."/>
            <person name="Dieguez M.J."/>
            <person name="Sacco F."/>
        </authorList>
    </citation>
    <scope>NUCLEOTIDE SEQUENCE [LARGE SCALE GENOMIC DNA]</scope>
    <source>
        <strain evidence="1 2">RO10H11247</strain>
    </source>
</reference>
<proteinExistence type="predicted"/>
<comment type="caution">
    <text evidence="1">The sequence shown here is derived from an EMBL/GenBank/DDBJ whole genome shotgun (WGS) entry which is preliminary data.</text>
</comment>
<dbReference type="AlphaFoldDB" id="A0A0L6VR46"/>
<evidence type="ECO:0000313" key="1">
    <source>
        <dbReference type="EMBL" id="KNZ62660.1"/>
    </source>
</evidence>
<sequence>HQVGPHLLFNHLGQSKNLRGGSSWNNYLKYDPDSQALFDEFTLYKNMNLVSSWINCMEIYVQDFSEGAIELRFFCLTCMKLKLMDFFHQVEGFFVISLRHPQSTIFKKGGSSLGCEFLEMIASTEEKYTVGHFHTWVAAQAIQILNGQQINAPNTKKQKTITAETLTTTT</sequence>
<dbReference type="Proteomes" id="UP000037035">
    <property type="component" value="Unassembled WGS sequence"/>
</dbReference>
<evidence type="ECO:0000313" key="2">
    <source>
        <dbReference type="Proteomes" id="UP000037035"/>
    </source>
</evidence>
<feature type="non-terminal residue" evidence="1">
    <location>
        <position position="1"/>
    </location>
</feature>
<dbReference type="VEuPathDB" id="FungiDB:VP01_1240g6"/>
<protein>
    <submittedName>
        <fullName evidence="1">Uncharacterized protein</fullName>
    </submittedName>
</protein>
<name>A0A0L6VR46_9BASI</name>
<dbReference type="OrthoDB" id="10557031at2759"/>
<accession>A0A0L6VR46</accession>